<dbReference type="Proteomes" id="UP001233999">
    <property type="component" value="Unassembled WGS sequence"/>
</dbReference>
<name>A0AAD8EI14_DIPPU</name>
<reference evidence="2" key="2">
    <citation type="submission" date="2023-05" db="EMBL/GenBank/DDBJ databases">
        <authorList>
            <person name="Fouks B."/>
        </authorList>
    </citation>
    <scope>NUCLEOTIDE SEQUENCE</scope>
    <source>
        <strain evidence="2">Stay&amp;Tobe</strain>
        <tissue evidence="2">Testes</tissue>
    </source>
</reference>
<sequence length="154" mass="16583">VEYQWIIRLRVAGTVEVHFENKDGGFFLKHTPRQYYPAVADLAGTSGSMGPSPSSRGGLLPSGTGTTAGSSVLSIDRFTVFQTSQPISIRATYGPFSTKQTVPARYIVPDPLDSLPLPEKPQFHTTNTTVSASSILLDMDLTASASHHLDMSDI</sequence>
<proteinExistence type="predicted"/>
<dbReference type="AlphaFoldDB" id="A0AAD8EI14"/>
<feature type="non-terminal residue" evidence="2">
    <location>
        <position position="154"/>
    </location>
</feature>
<dbReference type="InterPro" id="IPR031435">
    <property type="entry name" value="TMEM132_N"/>
</dbReference>
<gene>
    <name evidence="2" type="ORF">L9F63_016325</name>
</gene>
<protein>
    <recommendedName>
        <fullName evidence="1">Transmembrane protein TMEM132 N-terminal domain-containing protein</fullName>
    </recommendedName>
</protein>
<organism evidence="2 3">
    <name type="scientific">Diploptera punctata</name>
    <name type="common">Pacific beetle cockroach</name>
    <dbReference type="NCBI Taxonomy" id="6984"/>
    <lineage>
        <taxon>Eukaryota</taxon>
        <taxon>Metazoa</taxon>
        <taxon>Ecdysozoa</taxon>
        <taxon>Arthropoda</taxon>
        <taxon>Hexapoda</taxon>
        <taxon>Insecta</taxon>
        <taxon>Pterygota</taxon>
        <taxon>Neoptera</taxon>
        <taxon>Polyneoptera</taxon>
        <taxon>Dictyoptera</taxon>
        <taxon>Blattodea</taxon>
        <taxon>Blaberoidea</taxon>
        <taxon>Blaberidae</taxon>
        <taxon>Diplopterinae</taxon>
        <taxon>Diploptera</taxon>
    </lineage>
</organism>
<dbReference type="Pfam" id="PF15705">
    <property type="entry name" value="TMEM132_N"/>
    <property type="match status" value="1"/>
</dbReference>
<keyword evidence="3" id="KW-1185">Reference proteome</keyword>
<evidence type="ECO:0000313" key="2">
    <source>
        <dbReference type="EMBL" id="KAJ9590654.1"/>
    </source>
</evidence>
<comment type="caution">
    <text evidence="2">The sequence shown here is derived from an EMBL/GenBank/DDBJ whole genome shotgun (WGS) entry which is preliminary data.</text>
</comment>
<evidence type="ECO:0000259" key="1">
    <source>
        <dbReference type="Pfam" id="PF15705"/>
    </source>
</evidence>
<feature type="domain" description="Transmembrane protein TMEM132 N-terminal" evidence="1">
    <location>
        <begin position="74"/>
        <end position="105"/>
    </location>
</feature>
<evidence type="ECO:0000313" key="3">
    <source>
        <dbReference type="Proteomes" id="UP001233999"/>
    </source>
</evidence>
<accession>A0AAD8EI14</accession>
<reference evidence="2" key="1">
    <citation type="journal article" date="2023" name="IScience">
        <title>Live-bearing cockroach genome reveals convergent evolutionary mechanisms linked to viviparity in insects and beyond.</title>
        <authorList>
            <person name="Fouks B."/>
            <person name="Harrison M.C."/>
            <person name="Mikhailova A.A."/>
            <person name="Marchal E."/>
            <person name="English S."/>
            <person name="Carruthers M."/>
            <person name="Jennings E.C."/>
            <person name="Chiamaka E.L."/>
            <person name="Frigard R.A."/>
            <person name="Pippel M."/>
            <person name="Attardo G.M."/>
            <person name="Benoit J.B."/>
            <person name="Bornberg-Bauer E."/>
            <person name="Tobe S.S."/>
        </authorList>
    </citation>
    <scope>NUCLEOTIDE SEQUENCE</scope>
    <source>
        <strain evidence="2">Stay&amp;Tobe</strain>
    </source>
</reference>
<dbReference type="EMBL" id="JASPKZ010004199">
    <property type="protein sequence ID" value="KAJ9590654.1"/>
    <property type="molecule type" value="Genomic_DNA"/>
</dbReference>